<dbReference type="Pfam" id="PF08628">
    <property type="entry name" value="Nexin_C"/>
    <property type="match status" value="1"/>
</dbReference>
<dbReference type="GO" id="GO:0005769">
    <property type="term" value="C:early endosome"/>
    <property type="evidence" value="ECO:0007669"/>
    <property type="project" value="TreeGrafter"/>
</dbReference>
<dbReference type="AlphaFoldDB" id="A0A2D4PKN8"/>
<accession>A0A2D4PKN8</accession>
<proteinExistence type="predicted"/>
<protein>
    <recommendedName>
        <fullName evidence="1">Sorting nexin C-terminal domain-containing protein</fullName>
    </recommendedName>
</protein>
<reference evidence="2" key="1">
    <citation type="submission" date="2017-07" db="EMBL/GenBank/DDBJ databases">
        <authorList>
            <person name="Mikheyev A."/>
            <person name="Grau M."/>
        </authorList>
    </citation>
    <scope>NUCLEOTIDE SEQUENCE</scope>
    <source>
        <tissue evidence="2">Venom_gland</tissue>
    </source>
</reference>
<evidence type="ECO:0000313" key="2">
    <source>
        <dbReference type="EMBL" id="LAB58601.1"/>
    </source>
</evidence>
<dbReference type="InterPro" id="IPR013937">
    <property type="entry name" value="Sorting_nexin_C"/>
</dbReference>
<name>A0A2D4PKN8_MICSU</name>
<dbReference type="EMBL" id="IACN01072297">
    <property type="protein sequence ID" value="LAB58601.1"/>
    <property type="molecule type" value="Transcribed_RNA"/>
</dbReference>
<dbReference type="PANTHER" id="PTHR22775:SF3">
    <property type="entry name" value="SORTING NEXIN-13"/>
    <property type="match status" value="1"/>
</dbReference>
<evidence type="ECO:0000259" key="1">
    <source>
        <dbReference type="Pfam" id="PF08628"/>
    </source>
</evidence>
<dbReference type="GO" id="GO:0035091">
    <property type="term" value="F:phosphatidylinositol binding"/>
    <property type="evidence" value="ECO:0007669"/>
    <property type="project" value="TreeGrafter"/>
</dbReference>
<sequence>MIIKIVDHVDWMTSPEQVADAVKRFRDAFWPNGILAETVPHRDNAIRMRTRIAAKTKLLGVMPDELKHILGAETTRKGILRVFEMFQHTQLNKRMVYVFLEGFLETLFSEYGFHDLFKKLHSPSKQMQIYKHKLQSTQSSYLQKR</sequence>
<feature type="domain" description="Sorting nexin C-terminal" evidence="1">
    <location>
        <begin position="4"/>
        <end position="89"/>
    </location>
</feature>
<organism evidence="2">
    <name type="scientific">Micrurus surinamensis</name>
    <name type="common">Surinam coral snake</name>
    <dbReference type="NCBI Taxonomy" id="129470"/>
    <lineage>
        <taxon>Eukaryota</taxon>
        <taxon>Metazoa</taxon>
        <taxon>Chordata</taxon>
        <taxon>Craniata</taxon>
        <taxon>Vertebrata</taxon>
        <taxon>Euteleostomi</taxon>
        <taxon>Lepidosauria</taxon>
        <taxon>Squamata</taxon>
        <taxon>Bifurcata</taxon>
        <taxon>Unidentata</taxon>
        <taxon>Episquamata</taxon>
        <taxon>Toxicofera</taxon>
        <taxon>Serpentes</taxon>
        <taxon>Colubroidea</taxon>
        <taxon>Elapidae</taxon>
        <taxon>Elapinae</taxon>
        <taxon>Micrurus</taxon>
    </lineage>
</organism>
<reference evidence="2" key="2">
    <citation type="submission" date="2017-11" db="EMBL/GenBank/DDBJ databases">
        <title>Coralsnake Venomics: Analyses of Venom Gland Transcriptomes and Proteomes of Six Brazilian Taxa.</title>
        <authorList>
            <person name="Aird S.D."/>
            <person name="Jorge da Silva N."/>
            <person name="Qiu L."/>
            <person name="Villar-Briones A."/>
            <person name="Aparecida-Saddi V."/>
            <person name="Campos-Telles M.P."/>
            <person name="Grau M."/>
            <person name="Mikheyev A.S."/>
        </authorList>
    </citation>
    <scope>NUCLEOTIDE SEQUENCE</scope>
    <source>
        <tissue evidence="2">Venom_gland</tissue>
    </source>
</reference>
<dbReference type="PANTHER" id="PTHR22775">
    <property type="entry name" value="SORTING NEXIN"/>
    <property type="match status" value="1"/>
</dbReference>